<feature type="transmembrane region" description="Helical" evidence="8">
    <location>
        <begin position="192"/>
        <end position="213"/>
    </location>
</feature>
<dbReference type="Proteomes" id="UP000587760">
    <property type="component" value="Unassembled WGS sequence"/>
</dbReference>
<evidence type="ECO:0000256" key="2">
    <source>
        <dbReference type="ARBA" id="ARBA00022448"/>
    </source>
</evidence>
<sequence length="551" mass="60649">MRIKKSKINLWSTSTLSLLILYTIFLIIPLFVLLSESFLDRDTGQFTLENFQRFFGKKYYYSTLLNSFKVTVSVTAVAVALGTTLAYFFSRFKIRGAKTLRILIILSSMSAPFVGAYSWILLLGRNGVVTQFFEKIFGIAMPDIYGFKGILLVLSLQLYPLIFLYVSGALSNVDNSLLEASENLGCSGAKRFFKVVVPLILPTVLAGSLLVFMRCFSDFGTPMLIGEGYRTFPVTIYDAYMSELGGNNSFAASIAIIAIILTLVIFLAQRYIANKKAFTMNSINKIRPVQIGGFRNMLIHLYAYLLITLSIAPQVYVIYTSFRNVNGTVFTSGYSLNNYIIAFSKMGNAIRNTIVIPLTALAFVLTFAVFIAYLVVRKRSKITAAIDTVSMIPYIVPGIVVGIALATAFSRPPMVLTGSMTIMVIALIIRRLPYTIRSSVATLQQIPITIEEAALSLGASNIKTFWKITIPMMSAGIISGAILSWITMISELASAILLYTGKTRTLTVEVYTQVLRGNYGVAAALAAILAVLTTLSLVLFNKVNKGRDLSM</sequence>
<dbReference type="GO" id="GO:0005886">
    <property type="term" value="C:plasma membrane"/>
    <property type="evidence" value="ECO:0007669"/>
    <property type="project" value="UniProtKB-SubCell"/>
</dbReference>
<dbReference type="SUPFAM" id="SSF161098">
    <property type="entry name" value="MetI-like"/>
    <property type="match status" value="2"/>
</dbReference>
<comment type="similarity">
    <text evidence="8">Belongs to the binding-protein-dependent transport system permease family.</text>
</comment>
<dbReference type="CDD" id="cd06261">
    <property type="entry name" value="TM_PBP2"/>
    <property type="match status" value="2"/>
</dbReference>
<dbReference type="RefSeq" id="WP_184745543.1">
    <property type="nucleotide sequence ID" value="NZ_JACHGJ010000002.1"/>
</dbReference>
<feature type="transmembrane region" description="Helical" evidence="8">
    <location>
        <begin position="519"/>
        <end position="540"/>
    </location>
</feature>
<dbReference type="PROSITE" id="PS50928">
    <property type="entry name" value="ABC_TM1"/>
    <property type="match status" value="2"/>
</dbReference>
<keyword evidence="7 8" id="KW-0472">Membrane</keyword>
<organism evidence="10 11">
    <name type="scientific">Spirochaeta isovalerica</name>
    <dbReference type="NCBI Taxonomy" id="150"/>
    <lineage>
        <taxon>Bacteria</taxon>
        <taxon>Pseudomonadati</taxon>
        <taxon>Spirochaetota</taxon>
        <taxon>Spirochaetia</taxon>
        <taxon>Spirochaetales</taxon>
        <taxon>Spirochaetaceae</taxon>
        <taxon>Spirochaeta</taxon>
    </lineage>
</organism>
<dbReference type="GO" id="GO:0055085">
    <property type="term" value="P:transmembrane transport"/>
    <property type="evidence" value="ECO:0007669"/>
    <property type="project" value="InterPro"/>
</dbReference>
<keyword evidence="3" id="KW-1003">Cell membrane</keyword>
<keyword evidence="6 8" id="KW-1133">Transmembrane helix</keyword>
<comment type="caution">
    <text evidence="10">The sequence shown here is derived from an EMBL/GenBank/DDBJ whole genome shotgun (WGS) entry which is preliminary data.</text>
</comment>
<feature type="transmembrane region" description="Helical" evidence="8">
    <location>
        <begin position="102"/>
        <end position="124"/>
    </location>
</feature>
<dbReference type="PANTHER" id="PTHR43357:SF3">
    <property type="entry name" value="FE(3+)-TRANSPORT SYSTEM PERMEASE PROTEIN FBPB 2"/>
    <property type="match status" value="1"/>
</dbReference>
<evidence type="ECO:0000313" key="11">
    <source>
        <dbReference type="Proteomes" id="UP000587760"/>
    </source>
</evidence>
<feature type="transmembrane region" description="Helical" evidence="8">
    <location>
        <begin position="70"/>
        <end position="90"/>
    </location>
</feature>
<reference evidence="10 11" key="1">
    <citation type="submission" date="2020-08" db="EMBL/GenBank/DDBJ databases">
        <title>Genomic Encyclopedia of Type Strains, Phase IV (KMG-IV): sequencing the most valuable type-strain genomes for metagenomic binning, comparative biology and taxonomic classification.</title>
        <authorList>
            <person name="Goeker M."/>
        </authorList>
    </citation>
    <scope>NUCLEOTIDE SEQUENCE [LARGE SCALE GENOMIC DNA]</scope>
    <source>
        <strain evidence="10 11">DSM 2461</strain>
    </source>
</reference>
<comment type="subcellular location">
    <subcellularLocation>
        <location evidence="1">Cell inner membrane</location>
        <topology evidence="1">Multi-pass membrane protein</topology>
    </subcellularLocation>
    <subcellularLocation>
        <location evidence="8">Cell membrane</location>
        <topology evidence="8">Multi-pass membrane protein</topology>
    </subcellularLocation>
</comment>
<evidence type="ECO:0000313" key="10">
    <source>
        <dbReference type="EMBL" id="MBB6479899.1"/>
    </source>
</evidence>
<keyword evidence="4" id="KW-0997">Cell inner membrane</keyword>
<evidence type="ECO:0000256" key="3">
    <source>
        <dbReference type="ARBA" id="ARBA00022475"/>
    </source>
</evidence>
<feature type="transmembrane region" description="Helical" evidence="8">
    <location>
        <begin position="12"/>
        <end position="34"/>
    </location>
</feature>
<dbReference type="InterPro" id="IPR035906">
    <property type="entry name" value="MetI-like_sf"/>
</dbReference>
<feature type="transmembrane region" description="Helical" evidence="8">
    <location>
        <begin position="475"/>
        <end position="499"/>
    </location>
</feature>
<evidence type="ECO:0000256" key="1">
    <source>
        <dbReference type="ARBA" id="ARBA00004429"/>
    </source>
</evidence>
<proteinExistence type="inferred from homology"/>
<evidence type="ECO:0000256" key="6">
    <source>
        <dbReference type="ARBA" id="ARBA00022989"/>
    </source>
</evidence>
<accession>A0A841RAE6</accession>
<evidence type="ECO:0000256" key="7">
    <source>
        <dbReference type="ARBA" id="ARBA00023136"/>
    </source>
</evidence>
<feature type="transmembrane region" description="Helical" evidence="8">
    <location>
        <begin position="294"/>
        <end position="319"/>
    </location>
</feature>
<feature type="domain" description="ABC transmembrane type-1" evidence="9">
    <location>
        <begin position="64"/>
        <end position="269"/>
    </location>
</feature>
<dbReference type="InterPro" id="IPR000515">
    <property type="entry name" value="MetI-like"/>
</dbReference>
<keyword evidence="11" id="KW-1185">Reference proteome</keyword>
<feature type="transmembrane region" description="Helical" evidence="8">
    <location>
        <begin position="354"/>
        <end position="376"/>
    </location>
</feature>
<dbReference type="AlphaFoldDB" id="A0A841RAE6"/>
<name>A0A841RAE6_9SPIO</name>
<keyword evidence="2 8" id="KW-0813">Transport</keyword>
<feature type="transmembrane region" description="Helical" evidence="8">
    <location>
        <begin position="250"/>
        <end position="273"/>
    </location>
</feature>
<dbReference type="Pfam" id="PF00528">
    <property type="entry name" value="BPD_transp_1"/>
    <property type="match status" value="2"/>
</dbReference>
<keyword evidence="5 8" id="KW-0812">Transmembrane</keyword>
<gene>
    <name evidence="10" type="ORF">HNR50_001557</name>
</gene>
<feature type="transmembrane region" description="Helical" evidence="8">
    <location>
        <begin position="388"/>
        <end position="409"/>
    </location>
</feature>
<evidence type="ECO:0000259" key="9">
    <source>
        <dbReference type="PROSITE" id="PS50928"/>
    </source>
</evidence>
<feature type="transmembrane region" description="Helical" evidence="8">
    <location>
        <begin position="144"/>
        <end position="171"/>
    </location>
</feature>
<evidence type="ECO:0000256" key="8">
    <source>
        <dbReference type="RuleBase" id="RU363032"/>
    </source>
</evidence>
<evidence type="ECO:0000256" key="4">
    <source>
        <dbReference type="ARBA" id="ARBA00022519"/>
    </source>
</evidence>
<dbReference type="PANTHER" id="PTHR43357">
    <property type="entry name" value="INNER MEMBRANE ABC TRANSPORTER PERMEASE PROTEIN YDCV"/>
    <property type="match status" value="1"/>
</dbReference>
<protein>
    <submittedName>
        <fullName evidence="10">Iron(III) transport system permease protein</fullName>
    </submittedName>
</protein>
<feature type="transmembrane region" description="Helical" evidence="8">
    <location>
        <begin position="415"/>
        <end position="432"/>
    </location>
</feature>
<dbReference type="Gene3D" id="1.10.3720.10">
    <property type="entry name" value="MetI-like"/>
    <property type="match status" value="2"/>
</dbReference>
<feature type="domain" description="ABC transmembrane type-1" evidence="9">
    <location>
        <begin position="350"/>
        <end position="540"/>
    </location>
</feature>
<evidence type="ECO:0000256" key="5">
    <source>
        <dbReference type="ARBA" id="ARBA00022692"/>
    </source>
</evidence>
<dbReference type="EMBL" id="JACHGJ010000002">
    <property type="protein sequence ID" value="MBB6479899.1"/>
    <property type="molecule type" value="Genomic_DNA"/>
</dbReference>